<proteinExistence type="predicted"/>
<dbReference type="AlphaFoldDB" id="A0A0F9MY65"/>
<sequence>MDEPEYIDAQPVDAQQQGGSGVGMGMNDPYMQMHAQNMAMQKEYLDVLKHYAEDKSIPEEVSSSKWAIFGKGLPLTFLEEKDLPVIDMFNQVLRIDALMNQPAHRLTFEQSHQLDQIQLYFYLQAKRAIGTNHGKINERTLQVTQIGQTISHQTMATQQKKVNMLGKLRSMM</sequence>
<evidence type="ECO:0000256" key="1">
    <source>
        <dbReference type="SAM" id="MobiDB-lite"/>
    </source>
</evidence>
<comment type="caution">
    <text evidence="2">The sequence shown here is derived from an EMBL/GenBank/DDBJ whole genome shotgun (WGS) entry which is preliminary data.</text>
</comment>
<reference evidence="2" key="1">
    <citation type="journal article" date="2015" name="Nature">
        <title>Complex archaea that bridge the gap between prokaryotes and eukaryotes.</title>
        <authorList>
            <person name="Spang A."/>
            <person name="Saw J.H."/>
            <person name="Jorgensen S.L."/>
            <person name="Zaremba-Niedzwiedzka K."/>
            <person name="Martijn J."/>
            <person name="Lind A.E."/>
            <person name="van Eijk R."/>
            <person name="Schleper C."/>
            <person name="Guy L."/>
            <person name="Ettema T.J."/>
        </authorList>
    </citation>
    <scope>NUCLEOTIDE SEQUENCE</scope>
</reference>
<dbReference type="EMBL" id="LAZR01008003">
    <property type="protein sequence ID" value="KKM81560.1"/>
    <property type="molecule type" value="Genomic_DNA"/>
</dbReference>
<gene>
    <name evidence="2" type="ORF">LCGC14_1328630</name>
</gene>
<accession>A0A0F9MY65</accession>
<evidence type="ECO:0000313" key="2">
    <source>
        <dbReference type="EMBL" id="KKM81560.1"/>
    </source>
</evidence>
<feature type="region of interest" description="Disordered" evidence="1">
    <location>
        <begin position="1"/>
        <end position="23"/>
    </location>
</feature>
<organism evidence="2">
    <name type="scientific">marine sediment metagenome</name>
    <dbReference type="NCBI Taxonomy" id="412755"/>
    <lineage>
        <taxon>unclassified sequences</taxon>
        <taxon>metagenomes</taxon>
        <taxon>ecological metagenomes</taxon>
    </lineage>
</organism>
<name>A0A0F9MY65_9ZZZZ</name>
<protein>
    <submittedName>
        <fullName evidence="2">Uncharacterized protein</fullName>
    </submittedName>
</protein>